<organism evidence="2">
    <name type="scientific">Rhizophora mucronata</name>
    <name type="common">Asiatic mangrove</name>
    <dbReference type="NCBI Taxonomy" id="61149"/>
    <lineage>
        <taxon>Eukaryota</taxon>
        <taxon>Viridiplantae</taxon>
        <taxon>Streptophyta</taxon>
        <taxon>Embryophyta</taxon>
        <taxon>Tracheophyta</taxon>
        <taxon>Spermatophyta</taxon>
        <taxon>Magnoliopsida</taxon>
        <taxon>eudicotyledons</taxon>
        <taxon>Gunneridae</taxon>
        <taxon>Pentapetalae</taxon>
        <taxon>rosids</taxon>
        <taxon>fabids</taxon>
        <taxon>Malpighiales</taxon>
        <taxon>Rhizophoraceae</taxon>
        <taxon>Rhizophora</taxon>
    </lineage>
</organism>
<feature type="signal peptide" evidence="1">
    <location>
        <begin position="1"/>
        <end position="24"/>
    </location>
</feature>
<dbReference type="AlphaFoldDB" id="A0A2P2MZM0"/>
<evidence type="ECO:0000313" key="2">
    <source>
        <dbReference type="EMBL" id="MBX35669.1"/>
    </source>
</evidence>
<keyword evidence="1" id="KW-0732">Signal</keyword>
<proteinExistence type="predicted"/>
<name>A0A2P2MZM0_RHIMU</name>
<protein>
    <submittedName>
        <fullName evidence="2">Uncharacterized protein</fullName>
    </submittedName>
</protein>
<sequence length="33" mass="3868">MINWFTINLMWPILVASHLWPILSDPTLENLTS</sequence>
<evidence type="ECO:0000256" key="1">
    <source>
        <dbReference type="SAM" id="SignalP"/>
    </source>
</evidence>
<reference evidence="2" key="1">
    <citation type="submission" date="2018-02" db="EMBL/GenBank/DDBJ databases">
        <title>Rhizophora mucronata_Transcriptome.</title>
        <authorList>
            <person name="Meera S.P."/>
            <person name="Sreeshan A."/>
            <person name="Augustine A."/>
        </authorList>
    </citation>
    <scope>NUCLEOTIDE SEQUENCE</scope>
    <source>
        <tissue evidence="2">Leaf</tissue>
    </source>
</reference>
<dbReference type="EMBL" id="GGEC01055185">
    <property type="protein sequence ID" value="MBX35669.1"/>
    <property type="molecule type" value="Transcribed_RNA"/>
</dbReference>
<feature type="chain" id="PRO_5015196565" evidence="1">
    <location>
        <begin position="25"/>
        <end position="33"/>
    </location>
</feature>
<accession>A0A2P2MZM0</accession>